<dbReference type="InterPro" id="IPR003742">
    <property type="entry name" value="RlmH-like"/>
</dbReference>
<evidence type="ECO:0000313" key="8">
    <source>
        <dbReference type="Proteomes" id="UP000824145"/>
    </source>
</evidence>
<reference evidence="7" key="2">
    <citation type="journal article" date="2021" name="PeerJ">
        <title>Extensive microbial diversity within the chicken gut microbiome revealed by metagenomics and culture.</title>
        <authorList>
            <person name="Gilroy R."/>
            <person name="Ravi A."/>
            <person name="Getino M."/>
            <person name="Pursley I."/>
            <person name="Horton D.L."/>
            <person name="Alikhan N.F."/>
            <person name="Baker D."/>
            <person name="Gharbi K."/>
            <person name="Hall N."/>
            <person name="Watson M."/>
            <person name="Adriaenssens E.M."/>
            <person name="Foster-Nyarko E."/>
            <person name="Jarju S."/>
            <person name="Secka A."/>
            <person name="Antonio M."/>
            <person name="Oren A."/>
            <person name="Chaudhuri R.R."/>
            <person name="La Ragione R."/>
            <person name="Hildebrand F."/>
            <person name="Pallen M.J."/>
        </authorList>
    </citation>
    <scope>NUCLEOTIDE SEQUENCE</scope>
    <source>
        <strain evidence="7">9366</strain>
    </source>
</reference>
<dbReference type="HAMAP" id="MF_00658">
    <property type="entry name" value="23SrRNA_methyltr_H"/>
    <property type="match status" value="1"/>
</dbReference>
<dbReference type="GO" id="GO:0005737">
    <property type="term" value="C:cytoplasm"/>
    <property type="evidence" value="ECO:0007669"/>
    <property type="project" value="UniProtKB-SubCell"/>
</dbReference>
<dbReference type="EMBL" id="DVNJ01000005">
    <property type="protein sequence ID" value="HIU62414.1"/>
    <property type="molecule type" value="Genomic_DNA"/>
</dbReference>
<name>A0A9D1MLW8_9FIRM</name>
<evidence type="ECO:0000256" key="5">
    <source>
        <dbReference type="ARBA" id="ARBA00038303"/>
    </source>
</evidence>
<dbReference type="Pfam" id="PF02590">
    <property type="entry name" value="SPOUT_MTase"/>
    <property type="match status" value="1"/>
</dbReference>
<dbReference type="NCBIfam" id="NF000985">
    <property type="entry name" value="PRK00103.1-3"/>
    <property type="match status" value="1"/>
</dbReference>
<dbReference type="PIRSF" id="PIRSF004505">
    <property type="entry name" value="MT_bac"/>
    <property type="match status" value="1"/>
</dbReference>
<comment type="function">
    <text evidence="6">Specifically methylates the pseudouridine at position 1915 (m3Psi1915) in 23S rRNA.</text>
</comment>
<dbReference type="PANTHER" id="PTHR33603:SF1">
    <property type="entry name" value="RIBOSOMAL RNA LARGE SUBUNIT METHYLTRANSFERASE H"/>
    <property type="match status" value="1"/>
</dbReference>
<gene>
    <name evidence="6 7" type="primary">rlmH</name>
    <name evidence="7" type="ORF">IAB07_01415</name>
</gene>
<dbReference type="GO" id="GO:0070038">
    <property type="term" value="F:rRNA (pseudouridine-N3-)-methyltransferase activity"/>
    <property type="evidence" value="ECO:0007669"/>
    <property type="project" value="UniProtKB-UniRule"/>
</dbReference>
<keyword evidence="3 6" id="KW-0808">Transferase</keyword>
<protein>
    <recommendedName>
        <fullName evidence="6">Ribosomal RNA large subunit methyltransferase H</fullName>
        <ecNumber evidence="6">2.1.1.177</ecNumber>
    </recommendedName>
    <alternativeName>
        <fullName evidence="6">23S rRNA (pseudouridine1915-N3)-methyltransferase</fullName>
    </alternativeName>
    <alternativeName>
        <fullName evidence="6">23S rRNA m3Psi1915 methyltransferase</fullName>
    </alternativeName>
    <alternativeName>
        <fullName evidence="6">rRNA (pseudouridine-N3-)-methyltransferase RlmH</fullName>
    </alternativeName>
</protein>
<evidence type="ECO:0000256" key="4">
    <source>
        <dbReference type="ARBA" id="ARBA00022691"/>
    </source>
</evidence>
<reference evidence="7" key="1">
    <citation type="submission" date="2020-10" db="EMBL/GenBank/DDBJ databases">
        <authorList>
            <person name="Gilroy R."/>
        </authorList>
    </citation>
    <scope>NUCLEOTIDE SEQUENCE</scope>
    <source>
        <strain evidence="7">9366</strain>
    </source>
</reference>
<evidence type="ECO:0000256" key="2">
    <source>
        <dbReference type="ARBA" id="ARBA00022603"/>
    </source>
</evidence>
<evidence type="ECO:0000256" key="3">
    <source>
        <dbReference type="ARBA" id="ARBA00022679"/>
    </source>
</evidence>
<comment type="subunit">
    <text evidence="6">Homodimer.</text>
</comment>
<keyword evidence="4 6" id="KW-0949">S-adenosyl-L-methionine</keyword>
<dbReference type="InterPro" id="IPR029026">
    <property type="entry name" value="tRNA_m1G_MTases_N"/>
</dbReference>
<accession>A0A9D1MLW8</accession>
<dbReference type="SUPFAM" id="SSF75217">
    <property type="entry name" value="alpha/beta knot"/>
    <property type="match status" value="1"/>
</dbReference>
<dbReference type="CDD" id="cd18081">
    <property type="entry name" value="RlmH-like"/>
    <property type="match status" value="1"/>
</dbReference>
<sequence>MAIDILCVGKLKEKYLKDGIAEYAKRLSRFCSLSLTEVEEEPLASSSAADVEKVRQREGKRLLARADGFVVALCIEGKQLSSPQFSELVADLPNRGVSRITFVIGGSYGLSDEVVGRADLRLSFGKFTYPHQLMRLILCEQIYRAFMIAGGGVYHK</sequence>
<keyword evidence="1 6" id="KW-0698">rRNA processing</keyword>
<dbReference type="PANTHER" id="PTHR33603">
    <property type="entry name" value="METHYLTRANSFERASE"/>
    <property type="match status" value="1"/>
</dbReference>
<proteinExistence type="inferred from homology"/>
<comment type="similarity">
    <text evidence="5 6">Belongs to the RNA methyltransferase RlmH family.</text>
</comment>
<organism evidence="7 8">
    <name type="scientific">Candidatus Caccalectryoclostridium excrementigallinarum</name>
    <dbReference type="NCBI Taxonomy" id="2840710"/>
    <lineage>
        <taxon>Bacteria</taxon>
        <taxon>Bacillati</taxon>
        <taxon>Bacillota</taxon>
        <taxon>Clostridia</taxon>
        <taxon>Christensenellales</taxon>
        <taxon>Christensenellaceae</taxon>
        <taxon>Christensenellaceae incertae sedis</taxon>
        <taxon>Candidatus Caccalectryoclostridium</taxon>
    </lineage>
</organism>
<feature type="binding site" evidence="6">
    <location>
        <position position="73"/>
    </location>
    <ligand>
        <name>S-adenosyl-L-methionine</name>
        <dbReference type="ChEBI" id="CHEBI:59789"/>
    </ligand>
</feature>
<dbReference type="EC" id="2.1.1.177" evidence="6"/>
<evidence type="ECO:0000256" key="1">
    <source>
        <dbReference type="ARBA" id="ARBA00022552"/>
    </source>
</evidence>
<dbReference type="InterPro" id="IPR029028">
    <property type="entry name" value="Alpha/beta_knot_MTases"/>
</dbReference>
<evidence type="ECO:0000313" key="7">
    <source>
        <dbReference type="EMBL" id="HIU62414.1"/>
    </source>
</evidence>
<dbReference type="AlphaFoldDB" id="A0A9D1MLW8"/>
<comment type="caution">
    <text evidence="7">The sequence shown here is derived from an EMBL/GenBank/DDBJ whole genome shotgun (WGS) entry which is preliminary data.</text>
</comment>
<feature type="binding site" evidence="6">
    <location>
        <position position="105"/>
    </location>
    <ligand>
        <name>S-adenosyl-L-methionine</name>
        <dbReference type="ChEBI" id="CHEBI:59789"/>
    </ligand>
</feature>
<dbReference type="Gene3D" id="3.40.1280.10">
    <property type="match status" value="1"/>
</dbReference>
<comment type="subcellular location">
    <subcellularLocation>
        <location evidence="6">Cytoplasm</location>
    </subcellularLocation>
</comment>
<keyword evidence="6" id="KW-0963">Cytoplasm</keyword>
<comment type="catalytic activity">
    <reaction evidence="6">
        <text>pseudouridine(1915) in 23S rRNA + S-adenosyl-L-methionine = N(3)-methylpseudouridine(1915) in 23S rRNA + S-adenosyl-L-homocysteine + H(+)</text>
        <dbReference type="Rhea" id="RHEA:42752"/>
        <dbReference type="Rhea" id="RHEA-COMP:10221"/>
        <dbReference type="Rhea" id="RHEA-COMP:10222"/>
        <dbReference type="ChEBI" id="CHEBI:15378"/>
        <dbReference type="ChEBI" id="CHEBI:57856"/>
        <dbReference type="ChEBI" id="CHEBI:59789"/>
        <dbReference type="ChEBI" id="CHEBI:65314"/>
        <dbReference type="ChEBI" id="CHEBI:74486"/>
        <dbReference type="EC" id="2.1.1.177"/>
    </reaction>
</comment>
<comment type="caution">
    <text evidence="6">Lacks conserved residue(s) required for the propagation of feature annotation.</text>
</comment>
<dbReference type="Proteomes" id="UP000824145">
    <property type="component" value="Unassembled WGS sequence"/>
</dbReference>
<keyword evidence="2 6" id="KW-0489">Methyltransferase</keyword>
<evidence type="ECO:0000256" key="6">
    <source>
        <dbReference type="HAMAP-Rule" id="MF_00658"/>
    </source>
</evidence>